<dbReference type="KEGG" id="mana:MAMMFC1_02578"/>
<dbReference type="PANTHER" id="PTHR42794">
    <property type="entry name" value="HEMIN IMPORT ATP-BINDING PROTEIN HMUV"/>
    <property type="match status" value="1"/>
</dbReference>
<accession>A0A348ALE5</accession>
<evidence type="ECO:0000256" key="2">
    <source>
        <dbReference type="ARBA" id="ARBA00022741"/>
    </source>
</evidence>
<keyword evidence="4" id="KW-1278">Translocase</keyword>
<dbReference type="Pfam" id="PF00005">
    <property type="entry name" value="ABC_tran"/>
    <property type="match status" value="1"/>
</dbReference>
<sequence length="268" mass="29364">MTANKAFPVLRAESLTAGYNGKPIVSDIDFTVDHGEFLSIVAPNGTGKTTLIRTLAGVLPPLHGAVSVCGRNVAGYSRRDLAKLVAVVGQNESVADYTVEQVVAMGRYSHIPRFGSRTHQDESIINRVLAQVGMKEKRKIFAGQLSQGERQKVTVARALAQCPKLLILDEPTSHLDVKNQIEILRLIKRMTAEQGLTTLAVLHDINLASHFSTHLAFLKDGRMTSYGRTQEVLSVETLQNLYGMNFTLLKDAGSIFVQPDYGLGDYNQ</sequence>
<dbReference type="SUPFAM" id="SSF52540">
    <property type="entry name" value="P-loop containing nucleoside triphosphate hydrolases"/>
    <property type="match status" value="1"/>
</dbReference>
<dbReference type="GO" id="GO:0016887">
    <property type="term" value="F:ATP hydrolysis activity"/>
    <property type="evidence" value="ECO:0007669"/>
    <property type="project" value="InterPro"/>
</dbReference>
<evidence type="ECO:0000259" key="5">
    <source>
        <dbReference type="PROSITE" id="PS50893"/>
    </source>
</evidence>
<evidence type="ECO:0000256" key="1">
    <source>
        <dbReference type="ARBA" id="ARBA00022448"/>
    </source>
</evidence>
<name>A0A348ALE5_9FIRM</name>
<reference evidence="6 7" key="1">
    <citation type="journal article" date="2018" name="Int. J. Syst. Evol. Microbiol.">
        <title>Methylomusa anaerophila gen. nov., sp. nov., an anaerobic methanol-utilizing bacterium isolated from a microbial fuel cell.</title>
        <authorList>
            <person name="Amano N."/>
            <person name="Yamamuro A."/>
            <person name="Miyahara M."/>
            <person name="Kouzuma A."/>
            <person name="Abe T."/>
            <person name="Watanabe K."/>
        </authorList>
    </citation>
    <scope>NUCLEOTIDE SEQUENCE [LARGE SCALE GENOMIC DNA]</scope>
    <source>
        <strain evidence="6 7">MMFC1</strain>
    </source>
</reference>
<dbReference type="PROSITE" id="PS50893">
    <property type="entry name" value="ABC_TRANSPORTER_2"/>
    <property type="match status" value="1"/>
</dbReference>
<keyword evidence="7" id="KW-1185">Reference proteome</keyword>
<dbReference type="InterPro" id="IPR027417">
    <property type="entry name" value="P-loop_NTPase"/>
</dbReference>
<dbReference type="PANTHER" id="PTHR42794:SF1">
    <property type="entry name" value="HEMIN IMPORT ATP-BINDING PROTEIN HMUV"/>
    <property type="match status" value="1"/>
</dbReference>
<dbReference type="AlphaFoldDB" id="A0A348ALE5"/>
<keyword evidence="3 6" id="KW-0067">ATP-binding</keyword>
<dbReference type="PROSITE" id="PS00211">
    <property type="entry name" value="ABC_TRANSPORTER_1"/>
    <property type="match status" value="1"/>
</dbReference>
<dbReference type="InterPro" id="IPR017871">
    <property type="entry name" value="ABC_transporter-like_CS"/>
</dbReference>
<gene>
    <name evidence="6" type="primary">yusV_2</name>
    <name evidence="6" type="ORF">MAMMFC1_02578</name>
</gene>
<organism evidence="6 7">
    <name type="scientific">Methylomusa anaerophila</name>
    <dbReference type="NCBI Taxonomy" id="1930071"/>
    <lineage>
        <taxon>Bacteria</taxon>
        <taxon>Bacillati</taxon>
        <taxon>Bacillota</taxon>
        <taxon>Negativicutes</taxon>
        <taxon>Selenomonadales</taxon>
        <taxon>Sporomusaceae</taxon>
        <taxon>Methylomusa</taxon>
    </lineage>
</organism>
<dbReference type="EMBL" id="AP018449">
    <property type="protein sequence ID" value="BBB91893.1"/>
    <property type="molecule type" value="Genomic_DNA"/>
</dbReference>
<evidence type="ECO:0000256" key="3">
    <source>
        <dbReference type="ARBA" id="ARBA00022840"/>
    </source>
</evidence>
<dbReference type="FunFam" id="3.40.50.300:FF:000134">
    <property type="entry name" value="Iron-enterobactin ABC transporter ATP-binding protein"/>
    <property type="match status" value="1"/>
</dbReference>
<evidence type="ECO:0000313" key="7">
    <source>
        <dbReference type="Proteomes" id="UP000276437"/>
    </source>
</evidence>
<evidence type="ECO:0000256" key="4">
    <source>
        <dbReference type="ARBA" id="ARBA00022967"/>
    </source>
</evidence>
<dbReference type="SMART" id="SM00382">
    <property type="entry name" value="AAA"/>
    <property type="match status" value="1"/>
</dbReference>
<dbReference type="InterPro" id="IPR003593">
    <property type="entry name" value="AAA+_ATPase"/>
</dbReference>
<feature type="domain" description="ABC transporter" evidence="5">
    <location>
        <begin position="10"/>
        <end position="245"/>
    </location>
</feature>
<dbReference type="CDD" id="cd03214">
    <property type="entry name" value="ABC_Iron-Siderophores_B12_Hemin"/>
    <property type="match status" value="1"/>
</dbReference>
<dbReference type="OrthoDB" id="9799337at2"/>
<keyword evidence="1" id="KW-0813">Transport</keyword>
<protein>
    <submittedName>
        <fullName evidence="6">Putative siderophore transport system ATP-binding protein YusV</fullName>
    </submittedName>
</protein>
<dbReference type="InterPro" id="IPR003439">
    <property type="entry name" value="ABC_transporter-like_ATP-bd"/>
</dbReference>
<dbReference type="GO" id="GO:0005524">
    <property type="term" value="F:ATP binding"/>
    <property type="evidence" value="ECO:0007669"/>
    <property type="project" value="UniProtKB-KW"/>
</dbReference>
<dbReference type="RefSeq" id="WP_126308858.1">
    <property type="nucleotide sequence ID" value="NZ_AP018449.1"/>
</dbReference>
<dbReference type="Proteomes" id="UP000276437">
    <property type="component" value="Chromosome"/>
</dbReference>
<evidence type="ECO:0000313" key="6">
    <source>
        <dbReference type="EMBL" id="BBB91893.1"/>
    </source>
</evidence>
<dbReference type="Gene3D" id="3.40.50.300">
    <property type="entry name" value="P-loop containing nucleotide triphosphate hydrolases"/>
    <property type="match status" value="1"/>
</dbReference>
<keyword evidence="2" id="KW-0547">Nucleotide-binding</keyword>
<proteinExistence type="predicted"/>